<name>A0AAD7E0A3_9AGAR</name>
<keyword evidence="2" id="KW-1185">Reference proteome</keyword>
<dbReference type="EMBL" id="JARKIB010000501">
    <property type="protein sequence ID" value="KAJ7703455.1"/>
    <property type="molecule type" value="Genomic_DNA"/>
</dbReference>
<gene>
    <name evidence="1" type="ORF">B0H16DRAFT_1482892</name>
</gene>
<dbReference type="Proteomes" id="UP001215598">
    <property type="component" value="Unassembled WGS sequence"/>
</dbReference>
<proteinExistence type="predicted"/>
<reference evidence="1" key="1">
    <citation type="submission" date="2023-03" db="EMBL/GenBank/DDBJ databases">
        <title>Massive genome expansion in bonnet fungi (Mycena s.s.) driven by repeated elements and novel gene families across ecological guilds.</title>
        <authorList>
            <consortium name="Lawrence Berkeley National Laboratory"/>
            <person name="Harder C.B."/>
            <person name="Miyauchi S."/>
            <person name="Viragh M."/>
            <person name="Kuo A."/>
            <person name="Thoen E."/>
            <person name="Andreopoulos B."/>
            <person name="Lu D."/>
            <person name="Skrede I."/>
            <person name="Drula E."/>
            <person name="Henrissat B."/>
            <person name="Morin E."/>
            <person name="Kohler A."/>
            <person name="Barry K."/>
            <person name="LaButti K."/>
            <person name="Morin E."/>
            <person name="Salamov A."/>
            <person name="Lipzen A."/>
            <person name="Mereny Z."/>
            <person name="Hegedus B."/>
            <person name="Baldrian P."/>
            <person name="Stursova M."/>
            <person name="Weitz H."/>
            <person name="Taylor A."/>
            <person name="Grigoriev I.V."/>
            <person name="Nagy L.G."/>
            <person name="Martin F."/>
            <person name="Kauserud H."/>
        </authorList>
    </citation>
    <scope>NUCLEOTIDE SEQUENCE</scope>
    <source>
        <strain evidence="1">CBHHK182m</strain>
    </source>
</reference>
<accession>A0AAD7E0A3</accession>
<evidence type="ECO:0000313" key="2">
    <source>
        <dbReference type="Proteomes" id="UP001215598"/>
    </source>
</evidence>
<comment type="caution">
    <text evidence="1">The sequence shown here is derived from an EMBL/GenBank/DDBJ whole genome shotgun (WGS) entry which is preliminary data.</text>
</comment>
<organism evidence="1 2">
    <name type="scientific">Mycena metata</name>
    <dbReference type="NCBI Taxonomy" id="1033252"/>
    <lineage>
        <taxon>Eukaryota</taxon>
        <taxon>Fungi</taxon>
        <taxon>Dikarya</taxon>
        <taxon>Basidiomycota</taxon>
        <taxon>Agaricomycotina</taxon>
        <taxon>Agaricomycetes</taxon>
        <taxon>Agaricomycetidae</taxon>
        <taxon>Agaricales</taxon>
        <taxon>Marasmiineae</taxon>
        <taxon>Mycenaceae</taxon>
        <taxon>Mycena</taxon>
    </lineage>
</organism>
<evidence type="ECO:0000313" key="1">
    <source>
        <dbReference type="EMBL" id="KAJ7703455.1"/>
    </source>
</evidence>
<protein>
    <submittedName>
        <fullName evidence="1">Uncharacterized protein</fullName>
    </submittedName>
</protein>
<sequence>MDVTGGNLSKVPRNSPIPLGMVHLPCYLGQRKQANLGQGDVSLLGTIEALTYKHDIASVALGSRQAEANVVRMMLKEANALAALAAAKRVVAASREAVAHAEVELAASHETEAKHRVVYLTRLYEVARQNLTDALLQVKEFEREQENAGLKESKRKLLNAIAEEAMAEEVVRSMTITLD</sequence>
<dbReference type="AlphaFoldDB" id="A0AAD7E0A3"/>